<protein>
    <submittedName>
        <fullName evidence="1">Uncharacterized protein</fullName>
    </submittedName>
</protein>
<dbReference type="Proteomes" id="UP000776164">
    <property type="component" value="Unassembled WGS sequence"/>
</dbReference>
<name>A0ABS2L6P8_9MICO</name>
<reference evidence="1 2" key="1">
    <citation type="submission" date="2021-01" db="EMBL/GenBank/DDBJ databases">
        <title>Sequencing the genomes of 1000 actinobacteria strains.</title>
        <authorList>
            <person name="Klenk H.-P."/>
        </authorList>
    </citation>
    <scope>NUCLEOTIDE SEQUENCE [LARGE SCALE GENOMIC DNA]</scope>
    <source>
        <strain evidence="1 2">DSM 13057</strain>
    </source>
</reference>
<evidence type="ECO:0000313" key="2">
    <source>
        <dbReference type="Proteomes" id="UP000776164"/>
    </source>
</evidence>
<keyword evidence="2" id="KW-1185">Reference proteome</keyword>
<evidence type="ECO:0000313" key="1">
    <source>
        <dbReference type="EMBL" id="MBM7472778.1"/>
    </source>
</evidence>
<proteinExistence type="predicted"/>
<dbReference type="EMBL" id="JAFBBU010000001">
    <property type="protein sequence ID" value="MBM7472778.1"/>
    <property type="molecule type" value="Genomic_DNA"/>
</dbReference>
<gene>
    <name evidence="1" type="ORF">JOE66_002412</name>
</gene>
<comment type="caution">
    <text evidence="1">The sequence shown here is derived from an EMBL/GenBank/DDBJ whole genome shotgun (WGS) entry which is preliminary data.</text>
</comment>
<organism evidence="1 2">
    <name type="scientific">Subtercola frigoramans</name>
    <dbReference type="NCBI Taxonomy" id="120298"/>
    <lineage>
        <taxon>Bacteria</taxon>
        <taxon>Bacillati</taxon>
        <taxon>Actinomycetota</taxon>
        <taxon>Actinomycetes</taxon>
        <taxon>Micrococcales</taxon>
        <taxon>Microbacteriaceae</taxon>
        <taxon>Subtercola</taxon>
    </lineage>
</organism>
<sequence length="128" mass="13631">MPLLLLAAAVLVAVLFLAVFAHRRMTESWLSRNGTRTRGQAVTVAPPLSTGLLSRLTSTVTIISFTASDGIARSLIPRSGGVTFKLAQASGAVTVLYDAAKPTSDDRMRVGFGPAPTTWHRVRLRQAA</sequence>
<dbReference type="RefSeq" id="WP_205109782.1">
    <property type="nucleotide sequence ID" value="NZ_BAAAHT010000002.1"/>
</dbReference>
<accession>A0ABS2L6P8</accession>